<proteinExistence type="predicted"/>
<dbReference type="AlphaFoldDB" id="A0A6B2LWJ5"/>
<dbReference type="EMBL" id="GIBP01012683">
    <property type="protein sequence ID" value="NDV41652.1"/>
    <property type="molecule type" value="Transcribed_RNA"/>
</dbReference>
<name>A0A6B2LWJ5_9EUKA</name>
<sequence>MDFKVNWTDYSFKSRENIFVRVVLDSIFLSNHGKQHYHLLSCKFLP</sequence>
<evidence type="ECO:0000313" key="1">
    <source>
        <dbReference type="EMBL" id="NDV41652.1"/>
    </source>
</evidence>
<organism evidence="1">
    <name type="scientific">Arcella intermedia</name>
    <dbReference type="NCBI Taxonomy" id="1963864"/>
    <lineage>
        <taxon>Eukaryota</taxon>
        <taxon>Amoebozoa</taxon>
        <taxon>Tubulinea</taxon>
        <taxon>Elardia</taxon>
        <taxon>Arcellinida</taxon>
        <taxon>Sphaerothecina</taxon>
        <taxon>Arcellidae</taxon>
        <taxon>Arcella</taxon>
    </lineage>
</organism>
<protein>
    <submittedName>
        <fullName evidence="1">Uncharacterized protein</fullName>
    </submittedName>
</protein>
<accession>A0A6B2LWJ5</accession>
<reference evidence="1" key="1">
    <citation type="journal article" date="2020" name="J. Eukaryot. Microbiol.">
        <title>De novo Sequencing, Assembly and Annotation of the Transcriptome for the Free-Living Testate Amoeba Arcella intermedia.</title>
        <authorList>
            <person name="Ribeiro G.M."/>
            <person name="Porfirio-Sousa A.L."/>
            <person name="Maurer-Alcala X.X."/>
            <person name="Katz L.A."/>
            <person name="Lahr D.J.G."/>
        </authorList>
    </citation>
    <scope>NUCLEOTIDE SEQUENCE</scope>
</reference>